<evidence type="ECO:0000259" key="3">
    <source>
        <dbReference type="Pfam" id="PF07452"/>
    </source>
</evidence>
<accession>A0A221T112</accession>
<evidence type="ECO:0000256" key="2">
    <source>
        <dbReference type="SAM" id="SignalP"/>
    </source>
</evidence>
<feature type="domain" description="CHRD" evidence="3">
    <location>
        <begin position="33"/>
        <end position="128"/>
    </location>
</feature>
<dbReference type="EMBL" id="CP021082">
    <property type="protein sequence ID" value="ASN82551.1"/>
    <property type="molecule type" value="Genomic_DNA"/>
</dbReference>
<dbReference type="KEGG" id="dfc:DFI_15350"/>
<sequence length="147" mass="15010">MKTPLLLSLPLAAALSACTMMGPPTTLTFKHNPVTADPQAMGMAVVTTGMDGMLTTTLNLTGLTPGKTYAAHYHAFGPDSATDPCASNGPVSVGFPSFTADAAGRATVSVTSDPAKTAGNLGAYINVHYGDDLQVIPLCAPIRTSRT</sequence>
<feature type="signal peptide" evidence="2">
    <location>
        <begin position="1"/>
        <end position="22"/>
    </location>
</feature>
<evidence type="ECO:0000313" key="5">
    <source>
        <dbReference type="Proteomes" id="UP000259030"/>
    </source>
</evidence>
<dbReference type="STRING" id="317577.GCA_000419625_03133"/>
<dbReference type="AlphaFoldDB" id="A0A221T112"/>
<protein>
    <recommendedName>
        <fullName evidence="3">CHRD domain-containing protein</fullName>
    </recommendedName>
</protein>
<dbReference type="GO" id="GO:0046872">
    <property type="term" value="F:metal ion binding"/>
    <property type="evidence" value="ECO:0007669"/>
    <property type="project" value="InterPro"/>
</dbReference>
<comment type="similarity">
    <text evidence="1">Belongs to the Cu-Zn superoxide dismutase family.</text>
</comment>
<proteinExistence type="inferred from homology"/>
<dbReference type="RefSeq" id="WP_043778963.1">
    <property type="nucleotide sequence ID" value="NZ_CP021082.1"/>
</dbReference>
<evidence type="ECO:0000256" key="1">
    <source>
        <dbReference type="ARBA" id="ARBA00010457"/>
    </source>
</evidence>
<dbReference type="GO" id="GO:0006801">
    <property type="term" value="P:superoxide metabolic process"/>
    <property type="evidence" value="ECO:0007669"/>
    <property type="project" value="InterPro"/>
</dbReference>
<evidence type="ECO:0000313" key="4">
    <source>
        <dbReference type="EMBL" id="ASN82551.1"/>
    </source>
</evidence>
<keyword evidence="4" id="KW-0614">Plasmid</keyword>
<dbReference type="PROSITE" id="PS51257">
    <property type="entry name" value="PROKAR_LIPOPROTEIN"/>
    <property type="match status" value="1"/>
</dbReference>
<organism evidence="4 5">
    <name type="scientific">Deinococcus ficus</name>
    <dbReference type="NCBI Taxonomy" id="317577"/>
    <lineage>
        <taxon>Bacteria</taxon>
        <taxon>Thermotogati</taxon>
        <taxon>Deinococcota</taxon>
        <taxon>Deinococci</taxon>
        <taxon>Deinococcales</taxon>
        <taxon>Deinococcaceae</taxon>
        <taxon>Deinococcus</taxon>
    </lineage>
</organism>
<geneLocation type="plasmid" evidence="5">
    <name>pdfi1</name>
</geneLocation>
<feature type="chain" id="PRO_5011313754" description="CHRD domain-containing protein" evidence="2">
    <location>
        <begin position="23"/>
        <end position="147"/>
    </location>
</feature>
<dbReference type="InterPro" id="IPR036423">
    <property type="entry name" value="SOD-like_Cu/Zn_dom_sf"/>
</dbReference>
<reference evidence="4 5" key="1">
    <citation type="submission" date="2017-05" db="EMBL/GenBank/DDBJ databases">
        <title>The complete genome sequence of Deinococcus ficus isolated from the rhizosphere of the Ficus religiosa L. in Taiwan.</title>
        <authorList>
            <person name="Wu K.-M."/>
            <person name="Liao T.-L."/>
            <person name="Liu Y.-M."/>
            <person name="Young C.-C."/>
            <person name="Tsai S.-F."/>
        </authorList>
    </citation>
    <scope>NUCLEOTIDE SEQUENCE [LARGE SCALE GENOMIC DNA]</scope>
    <source>
        <strain evidence="4 5">CC-FR2-10</strain>
        <plasmid evidence="5">pdfi1</plasmid>
    </source>
</reference>
<dbReference type="InterPro" id="IPR010895">
    <property type="entry name" value="CHRD"/>
</dbReference>
<dbReference type="Proteomes" id="UP000259030">
    <property type="component" value="Plasmid pDFI1"/>
</dbReference>
<keyword evidence="5" id="KW-1185">Reference proteome</keyword>
<gene>
    <name evidence="4" type="ORF">DFI_15350</name>
</gene>
<keyword evidence="2" id="KW-0732">Signal</keyword>
<name>A0A221T112_9DEIO</name>
<dbReference type="SUPFAM" id="SSF49329">
    <property type="entry name" value="Cu,Zn superoxide dismutase-like"/>
    <property type="match status" value="1"/>
</dbReference>
<dbReference type="Pfam" id="PF07452">
    <property type="entry name" value="CHRD"/>
    <property type="match status" value="1"/>
</dbReference>